<comment type="caution">
    <text evidence="2">The sequence shown here is derived from an EMBL/GenBank/DDBJ whole genome shotgun (WGS) entry which is preliminary data.</text>
</comment>
<reference evidence="2" key="1">
    <citation type="submission" date="2020-10" db="EMBL/GenBank/DDBJ databases">
        <authorList>
            <person name="Gilroy R."/>
        </authorList>
    </citation>
    <scope>NUCLEOTIDE SEQUENCE</scope>
    <source>
        <strain evidence="2">ChiBcec15-4380</strain>
    </source>
</reference>
<feature type="transmembrane region" description="Helical" evidence="1">
    <location>
        <begin position="361"/>
        <end position="378"/>
    </location>
</feature>
<dbReference type="Pfam" id="PF07613">
    <property type="entry name" value="DUF1576"/>
    <property type="match status" value="2"/>
</dbReference>
<evidence type="ECO:0000313" key="3">
    <source>
        <dbReference type="Proteomes" id="UP000824239"/>
    </source>
</evidence>
<feature type="transmembrane region" description="Helical" evidence="1">
    <location>
        <begin position="106"/>
        <end position="128"/>
    </location>
</feature>
<feature type="transmembrane region" description="Helical" evidence="1">
    <location>
        <begin position="240"/>
        <end position="260"/>
    </location>
</feature>
<feature type="transmembrane region" description="Helical" evidence="1">
    <location>
        <begin position="140"/>
        <end position="158"/>
    </location>
</feature>
<feature type="transmembrane region" description="Helical" evidence="1">
    <location>
        <begin position="61"/>
        <end position="86"/>
    </location>
</feature>
<proteinExistence type="predicted"/>
<gene>
    <name evidence="2" type="ORF">IAA53_03775</name>
</gene>
<accession>A0A9D1IWH0</accession>
<dbReference type="EMBL" id="DVHE01000029">
    <property type="protein sequence ID" value="HIR50393.1"/>
    <property type="molecule type" value="Genomic_DNA"/>
</dbReference>
<feature type="transmembrane region" description="Helical" evidence="1">
    <location>
        <begin position="170"/>
        <end position="191"/>
    </location>
</feature>
<keyword evidence="1" id="KW-1133">Transmembrane helix</keyword>
<organism evidence="2 3">
    <name type="scientific">Candidatus Avoscillospira avicola</name>
    <dbReference type="NCBI Taxonomy" id="2840706"/>
    <lineage>
        <taxon>Bacteria</taxon>
        <taxon>Bacillati</taxon>
        <taxon>Bacillota</taxon>
        <taxon>Clostridia</taxon>
        <taxon>Eubacteriales</taxon>
        <taxon>Oscillospiraceae</taxon>
        <taxon>Oscillospiraceae incertae sedis</taxon>
        <taxon>Candidatus Avoscillospira</taxon>
    </lineage>
</organism>
<keyword evidence="1" id="KW-0812">Transmembrane</keyword>
<dbReference type="InterPro" id="IPR011470">
    <property type="entry name" value="DUF1576"/>
</dbReference>
<dbReference type="Proteomes" id="UP000824239">
    <property type="component" value="Unassembled WGS sequence"/>
</dbReference>
<reference evidence="2" key="2">
    <citation type="journal article" date="2021" name="PeerJ">
        <title>Extensive microbial diversity within the chicken gut microbiome revealed by metagenomics and culture.</title>
        <authorList>
            <person name="Gilroy R."/>
            <person name="Ravi A."/>
            <person name="Getino M."/>
            <person name="Pursley I."/>
            <person name="Horton D.L."/>
            <person name="Alikhan N.F."/>
            <person name="Baker D."/>
            <person name="Gharbi K."/>
            <person name="Hall N."/>
            <person name="Watson M."/>
            <person name="Adriaenssens E.M."/>
            <person name="Foster-Nyarko E."/>
            <person name="Jarju S."/>
            <person name="Secka A."/>
            <person name="Antonio M."/>
            <person name="Oren A."/>
            <person name="Chaudhuri R.R."/>
            <person name="La Ragione R."/>
            <person name="Hildebrand F."/>
            <person name="Pallen M.J."/>
        </authorList>
    </citation>
    <scope>NUCLEOTIDE SEQUENCE</scope>
    <source>
        <strain evidence="2">ChiBcec15-4380</strain>
    </source>
</reference>
<keyword evidence="1" id="KW-0472">Membrane</keyword>
<evidence type="ECO:0000313" key="2">
    <source>
        <dbReference type="EMBL" id="HIR50393.1"/>
    </source>
</evidence>
<feature type="transmembrane region" description="Helical" evidence="1">
    <location>
        <begin position="413"/>
        <end position="431"/>
    </location>
</feature>
<dbReference type="AlphaFoldDB" id="A0A9D1IWH0"/>
<feature type="transmembrane region" description="Helical" evidence="1">
    <location>
        <begin position="198"/>
        <end position="220"/>
    </location>
</feature>
<name>A0A9D1IWH0_9FIRM</name>
<sequence length="446" mass="47926">MERNEMTEKWKQLDASRMLKLVFWFFTAAFLVAALVSPDRGSLISGLKALYTTPAQVTKDYFAVGGLSATFFSVFLVSLLCALLYLLPGAVANGVSFTAYGLTVGFSFWGMHLLNIIPTMLGVLLYCAVKREKVAKNVNFMLFSTGIAPIVTDMFLRYPGLELHGYTPASIALGIGVGLFIGFFTPAGCAYSPNAHKGFSLLSAALPLGMMSFFLRSLLYTALGGQLPPTEAVLGESRPVVFYAFLGAVFCLCLVLGLWKNGWSFRGYGRLLKSSGYKTDLSSQFSPALALMNIGIYGLFIMLYYTLVGASFNGATLGLVLCMLACGVAGSHPGNVWPIMVGYVVMSFLAKWLFVGESYTLAINAQAILTGLCYANGMSPIAGKYGWGAGIAAGMLHYTLVTCVPALHGGYLLYNGGFTACLVCILFVPALERFLRIKEEAPAKSA</sequence>
<feature type="transmembrane region" description="Helical" evidence="1">
    <location>
        <begin position="21"/>
        <end position="40"/>
    </location>
</feature>
<evidence type="ECO:0000256" key="1">
    <source>
        <dbReference type="SAM" id="Phobius"/>
    </source>
</evidence>
<feature type="transmembrane region" description="Helical" evidence="1">
    <location>
        <begin position="336"/>
        <end position="355"/>
    </location>
</feature>
<protein>
    <submittedName>
        <fullName evidence="2">DUF1576 domain-containing protein</fullName>
    </submittedName>
</protein>